<protein>
    <recommendedName>
        <fullName evidence="7">Albumin domain-containing protein</fullName>
    </recommendedName>
</protein>
<sequence length="514" mass="57663">LLPSHPYFEMTREPLCRALSYTVYSRSSCLCLRVLVSLAQNLPNSTLDELAPLLDQAQTLATMCCSAEPKGDCDKDVEWLWSTVCASESLVERNSLKPCCENTENRTCFSVCVCVCVCVCVFCFSFRFIFFLSKRNDRMPPPLILRFAKKYSQTMESCCGEGDLMSCLSTKVCSPSINIQMRELTATCLVQQKYGKPFAKSKKVVEYSQKFPQVPVDAIQAMSEKIVESYAPCCQGDMVTCLRLRKQAFDEACTADSAFQMTGLAACCNADIFSRGHCIASLKPDPKPNGLSETYNLTDDIQTVCDSFLKSPEQAMEKLLYEVSRRHPEASRVVIFRYAEPAEQALRECCPREDRADCVKTAVFLGVKSAGSETLDAPLWLSLCRLITEYTQAMPQASLNDIQRLSVAVVEVYDECVNNVTDQELLACEDKLTDLIDVMSHEYDPASINSQIANCCNQSYSTRLLCILDMKPDTTFKIDPELPWAKICPREEDPVKTGKQKMPNTVERKQTDLK</sequence>
<dbReference type="FunCoup" id="A0A668A0J5">
    <property type="interactions" value="727"/>
</dbReference>
<comment type="subcellular location">
    <subcellularLocation>
        <location evidence="1">Secreted</location>
    </subcellularLocation>
</comment>
<dbReference type="PRINTS" id="PR00802">
    <property type="entry name" value="SERUMALBUMIN"/>
</dbReference>
<evidence type="ECO:0000256" key="3">
    <source>
        <dbReference type="ARBA" id="ARBA00022737"/>
    </source>
</evidence>
<dbReference type="GO" id="GO:0036094">
    <property type="term" value="F:small molecule binding"/>
    <property type="evidence" value="ECO:0007669"/>
    <property type="project" value="TreeGrafter"/>
</dbReference>
<dbReference type="AlphaFoldDB" id="A0A668A0J5"/>
<dbReference type="GeneTree" id="ENSGT00390000000113"/>
<keyword evidence="9" id="KW-1185">Reference proteome</keyword>
<keyword evidence="2" id="KW-0964">Secreted</keyword>
<evidence type="ECO:0000256" key="1">
    <source>
        <dbReference type="ARBA" id="ARBA00004613"/>
    </source>
</evidence>
<reference evidence="8" key="1">
    <citation type="submission" date="2019-06" db="EMBL/GenBank/DDBJ databases">
        <authorList>
            <consortium name="Wellcome Sanger Institute Data Sharing"/>
        </authorList>
    </citation>
    <scope>NUCLEOTIDE SEQUENCE [LARGE SCALE GENOMIC DNA]</scope>
</reference>
<proteinExistence type="predicted"/>
<dbReference type="GO" id="GO:0005737">
    <property type="term" value="C:cytoplasm"/>
    <property type="evidence" value="ECO:0007669"/>
    <property type="project" value="TreeGrafter"/>
</dbReference>
<dbReference type="Ensembl" id="ENSMMDT00005039430.1">
    <property type="protein sequence ID" value="ENSMMDP00005038626.1"/>
    <property type="gene ID" value="ENSMMDG00005017935.1"/>
</dbReference>
<dbReference type="InParanoid" id="A0A668A0J5"/>
<reference evidence="8" key="2">
    <citation type="submission" date="2025-08" db="UniProtKB">
        <authorList>
            <consortium name="Ensembl"/>
        </authorList>
    </citation>
    <scope>IDENTIFICATION</scope>
</reference>
<dbReference type="InterPro" id="IPR020858">
    <property type="entry name" value="Serum_albumin-like"/>
</dbReference>
<dbReference type="PANTHER" id="PTHR11385:SF14">
    <property type="entry name" value="AFAMIN"/>
    <property type="match status" value="1"/>
</dbReference>
<name>A0A668A0J5_9TELE</name>
<evidence type="ECO:0000313" key="8">
    <source>
        <dbReference type="Ensembl" id="ENSMMDP00005038626.1"/>
    </source>
</evidence>
<keyword evidence="6" id="KW-0472">Membrane</keyword>
<feature type="domain" description="Albumin" evidence="7">
    <location>
        <begin position="372"/>
        <end position="514"/>
    </location>
</feature>
<feature type="region of interest" description="Disordered" evidence="5">
    <location>
        <begin position="493"/>
        <end position="514"/>
    </location>
</feature>
<evidence type="ECO:0000256" key="2">
    <source>
        <dbReference type="ARBA" id="ARBA00022525"/>
    </source>
</evidence>
<feature type="transmembrane region" description="Helical" evidence="6">
    <location>
        <begin position="109"/>
        <end position="130"/>
    </location>
</feature>
<reference evidence="8" key="3">
    <citation type="submission" date="2025-09" db="UniProtKB">
        <authorList>
            <consortium name="Ensembl"/>
        </authorList>
    </citation>
    <scope>IDENTIFICATION</scope>
</reference>
<dbReference type="SMART" id="SM00103">
    <property type="entry name" value="ALBUMIN"/>
    <property type="match status" value="2"/>
</dbReference>
<evidence type="ECO:0000259" key="7">
    <source>
        <dbReference type="PROSITE" id="PS51438"/>
    </source>
</evidence>
<dbReference type="InterPro" id="IPR014760">
    <property type="entry name" value="Serum_albumin_N"/>
</dbReference>
<organism evidence="8 9">
    <name type="scientific">Myripristis murdjan</name>
    <name type="common">pinecone soldierfish</name>
    <dbReference type="NCBI Taxonomy" id="586833"/>
    <lineage>
        <taxon>Eukaryota</taxon>
        <taxon>Metazoa</taxon>
        <taxon>Chordata</taxon>
        <taxon>Craniata</taxon>
        <taxon>Vertebrata</taxon>
        <taxon>Euteleostomi</taxon>
        <taxon>Actinopterygii</taxon>
        <taxon>Neopterygii</taxon>
        <taxon>Teleostei</taxon>
        <taxon>Neoteleostei</taxon>
        <taxon>Acanthomorphata</taxon>
        <taxon>Holocentriformes</taxon>
        <taxon>Holocentridae</taxon>
        <taxon>Myripristis</taxon>
    </lineage>
</organism>
<dbReference type="PANTHER" id="PTHR11385">
    <property type="entry name" value="SERUM ALBUMIN-RELATED"/>
    <property type="match status" value="1"/>
</dbReference>
<evidence type="ECO:0000256" key="4">
    <source>
        <dbReference type="ARBA" id="ARBA00023157"/>
    </source>
</evidence>
<dbReference type="InterPro" id="IPR000264">
    <property type="entry name" value="ALB/AFP/VDB"/>
</dbReference>
<dbReference type="Gene3D" id="1.10.246.10">
    <property type="match status" value="5"/>
</dbReference>
<keyword evidence="6" id="KW-0812">Transmembrane</keyword>
<keyword evidence="3" id="KW-0677">Repeat</keyword>
<dbReference type="Pfam" id="PF00273">
    <property type="entry name" value="Serum_albumin"/>
    <property type="match status" value="2"/>
</dbReference>
<evidence type="ECO:0000256" key="6">
    <source>
        <dbReference type="SAM" id="Phobius"/>
    </source>
</evidence>
<dbReference type="GO" id="GO:0072562">
    <property type="term" value="C:blood microparticle"/>
    <property type="evidence" value="ECO:0007669"/>
    <property type="project" value="TreeGrafter"/>
</dbReference>
<dbReference type="PROSITE" id="PS51438">
    <property type="entry name" value="ALBUMIN_2"/>
    <property type="match status" value="2"/>
</dbReference>
<dbReference type="Proteomes" id="UP000472263">
    <property type="component" value="Chromosome 9"/>
</dbReference>
<evidence type="ECO:0000313" key="9">
    <source>
        <dbReference type="Proteomes" id="UP000472263"/>
    </source>
</evidence>
<evidence type="ECO:0000256" key="5">
    <source>
        <dbReference type="SAM" id="MobiDB-lite"/>
    </source>
</evidence>
<keyword evidence="4" id="KW-1015">Disulfide bond</keyword>
<feature type="domain" description="Albumin" evidence="7">
    <location>
        <begin position="177"/>
        <end position="368"/>
    </location>
</feature>
<accession>A0A668A0J5</accession>
<keyword evidence="6" id="KW-1133">Transmembrane helix</keyword>
<dbReference type="SUPFAM" id="SSF48552">
    <property type="entry name" value="Serum albumin-like"/>
    <property type="match status" value="3"/>
</dbReference>